<evidence type="ECO:0000313" key="1">
    <source>
        <dbReference type="EMBL" id="RCV09285.1"/>
    </source>
</evidence>
<gene>
    <name evidence="1" type="ORF">SETIT_2G015300v2</name>
</gene>
<name>A0A368PU62_SETIT</name>
<accession>A0A368PU62</accession>
<reference evidence="1" key="1">
    <citation type="journal article" date="2012" name="Nat. Biotechnol.">
        <title>Reference genome sequence of the model plant Setaria.</title>
        <authorList>
            <person name="Bennetzen J.L."/>
            <person name="Schmutz J."/>
            <person name="Wang H."/>
            <person name="Percifield R."/>
            <person name="Hawkins J."/>
            <person name="Pontaroli A.C."/>
            <person name="Estep M."/>
            <person name="Feng L."/>
            <person name="Vaughn J.N."/>
            <person name="Grimwood J."/>
            <person name="Jenkins J."/>
            <person name="Barry K."/>
            <person name="Lindquist E."/>
            <person name="Hellsten U."/>
            <person name="Deshpande S."/>
            <person name="Wang X."/>
            <person name="Wu X."/>
            <person name="Mitros T."/>
            <person name="Triplett J."/>
            <person name="Yang X."/>
            <person name="Ye C.Y."/>
            <person name="Mauro-Herrera M."/>
            <person name="Wang L."/>
            <person name="Li P."/>
            <person name="Sharma M."/>
            <person name="Sharma R."/>
            <person name="Ronald P.C."/>
            <person name="Panaud O."/>
            <person name="Kellogg E.A."/>
            <person name="Brutnell T.P."/>
            <person name="Doust A.N."/>
            <person name="Tuskan G.A."/>
            <person name="Rokhsar D."/>
            <person name="Devos K.M."/>
        </authorList>
    </citation>
    <scope>NUCLEOTIDE SEQUENCE [LARGE SCALE GENOMIC DNA]</scope>
    <source>
        <strain evidence="1">Yugu1</strain>
    </source>
</reference>
<sequence>MDKAGTYHRWRTFGELGQVGVVEPTVSAAADETLGRRPTPRHRRMAPELMAELEDEVLLRIPADPRPRRWRRLILDDPVFRRRRSELHRPPPPLHGYLGSVSDFVPASSFCCPPHARGWRALDARHGRVLLHGAPLQVGRNPLDASLVVWDPVAEERRELPKLPHYARADNQSWNAAVLCAPAASGAAGDRNRRRPFTVVLVGTNAWLADRTDLRSGTSMRPPFGAKPARWERTPLPRCVLPDECHYKRIVLMSTEDGRLGFATVVGSNLFMCSSTVGSGGGAQQSRSMELKAVLPAAAYSSSLEVVGFADGARIIFLWTVDGIYSIDLMSGRVKKAYKETSIIMPPIHGSAFVQHRRDKNLMHQVVDKLKVLKKKFDAGNNCGNSE</sequence>
<organism evidence="1">
    <name type="scientific">Setaria italica</name>
    <name type="common">Foxtail millet</name>
    <name type="synonym">Panicum italicum</name>
    <dbReference type="NCBI Taxonomy" id="4555"/>
    <lineage>
        <taxon>Eukaryota</taxon>
        <taxon>Viridiplantae</taxon>
        <taxon>Streptophyta</taxon>
        <taxon>Embryophyta</taxon>
        <taxon>Tracheophyta</taxon>
        <taxon>Spermatophyta</taxon>
        <taxon>Magnoliopsida</taxon>
        <taxon>Liliopsida</taxon>
        <taxon>Poales</taxon>
        <taxon>Poaceae</taxon>
        <taxon>PACMAD clade</taxon>
        <taxon>Panicoideae</taxon>
        <taxon>Panicodae</taxon>
        <taxon>Paniceae</taxon>
        <taxon>Cenchrinae</taxon>
        <taxon>Setaria</taxon>
    </lineage>
</organism>
<protein>
    <submittedName>
        <fullName evidence="1">Uncharacterized protein</fullName>
    </submittedName>
</protein>
<dbReference type="PANTHER" id="PTHR32133">
    <property type="entry name" value="OS07G0120400 PROTEIN"/>
    <property type="match status" value="1"/>
</dbReference>
<dbReference type="PANTHER" id="PTHR32133:SF367">
    <property type="entry name" value="F-BOX DOMAIN-CONTAINING PROTEIN"/>
    <property type="match status" value="1"/>
</dbReference>
<dbReference type="AlphaFoldDB" id="A0A368PU62"/>
<reference evidence="1" key="2">
    <citation type="submission" date="2015-07" db="EMBL/GenBank/DDBJ databases">
        <authorList>
            <person name="Noorani M."/>
        </authorList>
    </citation>
    <scope>NUCLEOTIDE SEQUENCE</scope>
    <source>
        <strain evidence="1">Yugu1</strain>
    </source>
</reference>
<dbReference type="EMBL" id="CM003529">
    <property type="protein sequence ID" value="RCV09285.1"/>
    <property type="molecule type" value="Genomic_DNA"/>
</dbReference>
<proteinExistence type="predicted"/>